<evidence type="ECO:0000313" key="13">
    <source>
        <dbReference type="Proteomes" id="UP000323439"/>
    </source>
</evidence>
<dbReference type="GO" id="GO:0006817">
    <property type="term" value="P:phosphate ion transport"/>
    <property type="evidence" value="ECO:0007669"/>
    <property type="project" value="UniProtKB-KW"/>
</dbReference>
<feature type="domain" description="ABC transmembrane type-1" evidence="11">
    <location>
        <begin position="63"/>
        <end position="271"/>
    </location>
</feature>
<name>A0A1G5WPI2_9EURY</name>
<feature type="transmembrane region" description="Helical" evidence="9">
    <location>
        <begin position="63"/>
        <end position="88"/>
    </location>
</feature>
<proteinExistence type="inferred from homology"/>
<dbReference type="Proteomes" id="UP000323439">
    <property type="component" value="Unassembled WGS sequence"/>
</dbReference>
<keyword evidence="3 9" id="KW-0813">Transport</keyword>
<dbReference type="EMBL" id="FMXB01000011">
    <property type="protein sequence ID" value="SDA60078.1"/>
    <property type="molecule type" value="Genomic_DNA"/>
</dbReference>
<evidence type="ECO:0000256" key="6">
    <source>
        <dbReference type="ARBA" id="ARBA00022692"/>
    </source>
</evidence>
<comment type="similarity">
    <text evidence="2 10">Belongs to the binding-protein-dependent transport system permease family. CysTW subfamily.</text>
</comment>
<reference evidence="12 13" key="1">
    <citation type="submission" date="2016-10" db="EMBL/GenBank/DDBJ databases">
        <authorList>
            <person name="Varghese N."/>
            <person name="Submissions S."/>
        </authorList>
    </citation>
    <scope>NUCLEOTIDE SEQUENCE [LARGE SCALE GENOMIC DNA]</scope>
    <source>
        <strain evidence="12 13">DSM 16643</strain>
    </source>
</reference>
<evidence type="ECO:0000256" key="2">
    <source>
        <dbReference type="ARBA" id="ARBA00007069"/>
    </source>
</evidence>
<organism evidence="12 13">
    <name type="scientific">Methanobrevibacter millerae</name>
    <dbReference type="NCBI Taxonomy" id="230361"/>
    <lineage>
        <taxon>Archaea</taxon>
        <taxon>Methanobacteriati</taxon>
        <taxon>Methanobacteriota</taxon>
        <taxon>Methanomada group</taxon>
        <taxon>Methanobacteria</taxon>
        <taxon>Methanobacteriales</taxon>
        <taxon>Methanobacteriaceae</taxon>
        <taxon>Methanobrevibacter</taxon>
    </lineage>
</organism>
<dbReference type="CDD" id="cd06261">
    <property type="entry name" value="TM_PBP2"/>
    <property type="match status" value="1"/>
</dbReference>
<dbReference type="InterPro" id="IPR035906">
    <property type="entry name" value="MetI-like_sf"/>
</dbReference>
<keyword evidence="6 9" id="KW-0812">Transmembrane</keyword>
<evidence type="ECO:0000256" key="5">
    <source>
        <dbReference type="ARBA" id="ARBA00022592"/>
    </source>
</evidence>
<evidence type="ECO:0000256" key="10">
    <source>
        <dbReference type="RuleBase" id="RU363054"/>
    </source>
</evidence>
<protein>
    <recommendedName>
        <fullName evidence="10">Phosphate transport system permease protein</fullName>
    </recommendedName>
</protein>
<feature type="transmembrane region" description="Helical" evidence="9">
    <location>
        <begin position="108"/>
        <end position="127"/>
    </location>
</feature>
<dbReference type="PANTHER" id="PTHR30425:SF1">
    <property type="entry name" value="PHOSPHATE TRANSPORT SYSTEM PERMEASE PROTEIN PSTC"/>
    <property type="match status" value="1"/>
</dbReference>
<feature type="transmembrane region" description="Helical" evidence="9">
    <location>
        <begin position="134"/>
        <end position="154"/>
    </location>
</feature>
<dbReference type="AlphaFoldDB" id="A0A1G5WPI2"/>
<evidence type="ECO:0000313" key="12">
    <source>
        <dbReference type="EMBL" id="SDA60078.1"/>
    </source>
</evidence>
<evidence type="ECO:0000259" key="11">
    <source>
        <dbReference type="PROSITE" id="PS50928"/>
    </source>
</evidence>
<dbReference type="Pfam" id="PF00528">
    <property type="entry name" value="BPD_transp_1"/>
    <property type="match status" value="1"/>
</dbReference>
<feature type="transmembrane region" description="Helical" evidence="9">
    <location>
        <begin position="186"/>
        <end position="204"/>
    </location>
</feature>
<dbReference type="InterPro" id="IPR011864">
    <property type="entry name" value="Phosphate_PstC"/>
</dbReference>
<keyword evidence="13" id="KW-1185">Reference proteome</keyword>
<evidence type="ECO:0000256" key="9">
    <source>
        <dbReference type="RuleBase" id="RU363032"/>
    </source>
</evidence>
<dbReference type="InterPro" id="IPR051124">
    <property type="entry name" value="Phosphate_Transport_Permease"/>
</dbReference>
<dbReference type="GO" id="GO:0005886">
    <property type="term" value="C:plasma membrane"/>
    <property type="evidence" value="ECO:0007669"/>
    <property type="project" value="UniProtKB-SubCell"/>
</dbReference>
<comment type="function">
    <text evidence="10">Part of the binding-protein-dependent transport system for phosphate; probably responsible for the translocation of the substrate across the membrane.</text>
</comment>
<sequence length="280" mass="30382">MNEKLIENGLLFITLILTLIIGLMLFFLISQSMPAFGQIGFQEMLAGLKWLPDMEIFGTFPMILSTLTVSFLALMIAVPLSLTTAIYIEEIASDYVKELFKPIIQTLAGIPSVVYGFFGLTVLVPLIRENLGGTGFSILTASIVLAIMILPTIISLSQDAISNVAFDYRQASLALGSSHFQTIRHIIIPCALPGIFTGIILGLGRAVGETLAVLMIVGNVAQIPNSLIDPVRTLASNIALEMGYAMDIHYNALFASALILFAIIIVLMLISTYIQHKWGC</sequence>
<dbReference type="Gene3D" id="1.10.3720.10">
    <property type="entry name" value="MetI-like"/>
    <property type="match status" value="1"/>
</dbReference>
<dbReference type="GO" id="GO:0005315">
    <property type="term" value="F:phosphate transmembrane transporter activity"/>
    <property type="evidence" value="ECO:0007669"/>
    <property type="project" value="InterPro"/>
</dbReference>
<accession>A0A1G5WPI2</accession>
<evidence type="ECO:0000256" key="4">
    <source>
        <dbReference type="ARBA" id="ARBA00022475"/>
    </source>
</evidence>
<dbReference type="NCBIfam" id="TIGR02138">
    <property type="entry name" value="phosphate_pstC"/>
    <property type="match status" value="1"/>
</dbReference>
<evidence type="ECO:0000256" key="3">
    <source>
        <dbReference type="ARBA" id="ARBA00022448"/>
    </source>
</evidence>
<dbReference type="InterPro" id="IPR000515">
    <property type="entry name" value="MetI-like"/>
</dbReference>
<comment type="subcellular location">
    <subcellularLocation>
        <location evidence="1 9">Cell membrane</location>
        <topology evidence="1 9">Multi-pass membrane protein</topology>
    </subcellularLocation>
</comment>
<feature type="transmembrane region" description="Helical" evidence="9">
    <location>
        <begin position="9"/>
        <end position="29"/>
    </location>
</feature>
<dbReference type="SUPFAM" id="SSF161098">
    <property type="entry name" value="MetI-like"/>
    <property type="match status" value="1"/>
</dbReference>
<keyword evidence="8 9" id="KW-0472">Membrane</keyword>
<gene>
    <name evidence="12" type="ORF">SAMN02910315_01572</name>
</gene>
<evidence type="ECO:0000256" key="7">
    <source>
        <dbReference type="ARBA" id="ARBA00022989"/>
    </source>
</evidence>
<keyword evidence="5 10" id="KW-0592">Phosphate transport</keyword>
<keyword evidence="7 9" id="KW-1133">Transmembrane helix</keyword>
<evidence type="ECO:0000256" key="1">
    <source>
        <dbReference type="ARBA" id="ARBA00004651"/>
    </source>
</evidence>
<dbReference type="PANTHER" id="PTHR30425">
    <property type="entry name" value="PHOSPHATE TRANSPORT SYSTEM PERMEASE PROTEIN PST"/>
    <property type="match status" value="1"/>
</dbReference>
<keyword evidence="4 10" id="KW-1003">Cell membrane</keyword>
<feature type="transmembrane region" description="Helical" evidence="9">
    <location>
        <begin position="248"/>
        <end position="274"/>
    </location>
</feature>
<evidence type="ECO:0000256" key="8">
    <source>
        <dbReference type="ARBA" id="ARBA00023136"/>
    </source>
</evidence>
<dbReference type="PROSITE" id="PS50928">
    <property type="entry name" value="ABC_TM1"/>
    <property type="match status" value="1"/>
</dbReference>